<evidence type="ECO:0000256" key="4">
    <source>
        <dbReference type="ARBA" id="ARBA00023157"/>
    </source>
</evidence>
<dbReference type="InterPro" id="IPR023205">
    <property type="entry name" value="DsbA/DsbL"/>
</dbReference>
<reference evidence="7 8" key="1">
    <citation type="journal article" date="2019" name="Nat. Microbiol.">
        <title>Mediterranean grassland soil C-N compound turnover is dependent on rainfall and depth, and is mediated by genomically divergent microorganisms.</title>
        <authorList>
            <person name="Diamond S."/>
            <person name="Andeer P.F."/>
            <person name="Li Z."/>
            <person name="Crits-Christoph A."/>
            <person name="Burstein D."/>
            <person name="Anantharaman K."/>
            <person name="Lane K.R."/>
            <person name="Thomas B.C."/>
            <person name="Pan C."/>
            <person name="Northen T.R."/>
            <person name="Banfield J.F."/>
        </authorList>
    </citation>
    <scope>NUCLEOTIDE SEQUENCE [LARGE SCALE GENOMIC DNA]</scope>
    <source>
        <strain evidence="7">NP_3</strain>
    </source>
</reference>
<dbReference type="EMBL" id="VBAK01000182">
    <property type="protein sequence ID" value="TMI86776.1"/>
    <property type="molecule type" value="Genomic_DNA"/>
</dbReference>
<proteinExistence type="inferred from homology"/>
<dbReference type="PANTHER" id="PTHR35891">
    <property type="entry name" value="THIOL:DISULFIDE INTERCHANGE PROTEIN DSBA"/>
    <property type="match status" value="1"/>
</dbReference>
<dbReference type="InterPro" id="IPR036249">
    <property type="entry name" value="Thioredoxin-like_sf"/>
</dbReference>
<dbReference type="CDD" id="cd03019">
    <property type="entry name" value="DsbA_DsbA"/>
    <property type="match status" value="1"/>
</dbReference>
<evidence type="ECO:0000313" key="8">
    <source>
        <dbReference type="Proteomes" id="UP000318509"/>
    </source>
</evidence>
<evidence type="ECO:0000256" key="3">
    <source>
        <dbReference type="ARBA" id="ARBA00022729"/>
    </source>
</evidence>
<dbReference type="Pfam" id="PF01323">
    <property type="entry name" value="DSBA"/>
    <property type="match status" value="1"/>
</dbReference>
<keyword evidence="3" id="KW-0732">Signal</keyword>
<gene>
    <name evidence="7" type="ORF">E6H00_17485</name>
</gene>
<dbReference type="GO" id="GO:0016491">
    <property type="term" value="F:oxidoreductase activity"/>
    <property type="evidence" value="ECO:0007669"/>
    <property type="project" value="InterPro"/>
</dbReference>
<keyword evidence="4" id="KW-1015">Disulfide bond</keyword>
<evidence type="ECO:0000256" key="1">
    <source>
        <dbReference type="ARBA" id="ARBA00005791"/>
    </source>
</evidence>
<organism evidence="7 8">
    <name type="scientific">Candidatus Segetimicrobium genomatis</name>
    <dbReference type="NCBI Taxonomy" id="2569760"/>
    <lineage>
        <taxon>Bacteria</taxon>
        <taxon>Bacillati</taxon>
        <taxon>Candidatus Sysuimicrobiota</taxon>
        <taxon>Candidatus Sysuimicrobiia</taxon>
        <taxon>Candidatus Sysuimicrobiales</taxon>
        <taxon>Candidatus Segetimicrobiaceae</taxon>
        <taxon>Candidatus Segetimicrobium</taxon>
    </lineage>
</organism>
<dbReference type="InterPro" id="IPR050824">
    <property type="entry name" value="Thiol_disulfide_DsbA"/>
</dbReference>
<evidence type="ECO:0000256" key="2">
    <source>
        <dbReference type="ARBA" id="ARBA00013831"/>
    </source>
</evidence>
<dbReference type="AlphaFoldDB" id="A0A537JUB1"/>
<sequence>PTSVAPGKVEVVEVLWLACPHCYALEPYIGNWLKTKPSYVEFVRVPVMWQPIHRAHARLYYTLEALGRQDLIAKAFDTIHDLAERKLPPLVGSSDDETFRVQQQFATQNGVSADDFAKAYNSFTVSSNLQRAEQLTQRYHVEGVPFFVVNGKYTTEVAKAGHDCAQTTPSCGEKKLIELIGDLVATEHRH</sequence>
<accession>A0A537JUB1</accession>
<dbReference type="PANTHER" id="PTHR35891:SF2">
    <property type="entry name" value="THIOL:DISULFIDE INTERCHANGE PROTEIN DSBA"/>
    <property type="match status" value="1"/>
</dbReference>
<evidence type="ECO:0000259" key="6">
    <source>
        <dbReference type="Pfam" id="PF01323"/>
    </source>
</evidence>
<evidence type="ECO:0000256" key="5">
    <source>
        <dbReference type="ARBA" id="ARBA00023284"/>
    </source>
</evidence>
<protein>
    <recommendedName>
        <fullName evidence="2">Thiol:disulfide interchange protein DsbA</fullName>
    </recommendedName>
</protein>
<dbReference type="Gene3D" id="3.40.30.10">
    <property type="entry name" value="Glutaredoxin"/>
    <property type="match status" value="1"/>
</dbReference>
<dbReference type="SUPFAM" id="SSF52833">
    <property type="entry name" value="Thioredoxin-like"/>
    <property type="match status" value="1"/>
</dbReference>
<comment type="caution">
    <text evidence="7">The sequence shown here is derived from an EMBL/GenBank/DDBJ whole genome shotgun (WGS) entry which is preliminary data.</text>
</comment>
<feature type="non-terminal residue" evidence="7">
    <location>
        <position position="1"/>
    </location>
</feature>
<keyword evidence="5" id="KW-0676">Redox-active center</keyword>
<comment type="similarity">
    <text evidence="1">Belongs to the thioredoxin family. DsbA subfamily.</text>
</comment>
<name>A0A537JUB1_9BACT</name>
<feature type="domain" description="DSBA-like thioredoxin" evidence="6">
    <location>
        <begin position="102"/>
        <end position="152"/>
    </location>
</feature>
<dbReference type="InterPro" id="IPR001853">
    <property type="entry name" value="DSBA-like_thioredoxin_dom"/>
</dbReference>
<evidence type="ECO:0000313" key="7">
    <source>
        <dbReference type="EMBL" id="TMI86776.1"/>
    </source>
</evidence>
<dbReference type="Proteomes" id="UP000318509">
    <property type="component" value="Unassembled WGS sequence"/>
</dbReference>
<dbReference type="PIRSF" id="PIRSF001488">
    <property type="entry name" value="Tdi_protein"/>
    <property type="match status" value="1"/>
</dbReference>